<sequence>MNYLRLFSLAIFSSLLVGCAIQPQSRRGVHTVDWQSLTEVSPGNGNFAKGVSACFAGYQNGSLIIAGGCNFPDVPAAEGGKKIFYDDIYAAHVQNDTVQKWERIGNLPAPLAYGVSVSTPKGLVCVGGITPDGPTTMTYRLEYNSASGNVSVHKLTPLPNTVDNMTGALVGNTLYIVGGNVDKKPSSRMFALNLNSDTASWHELTPVPGNPRVQPVCATIRKNGKPCLIVTGGFAGAFANEDASLSTDAYCFEPETCSWVKIATPVGTDGKPLSLGGGVAVTLDDSLMLCMGGVNKDIFLKALQREQALKKAVAENNQKRIDELREDAKKYMKQPVDWYKFNKEVLIYSPVKDSWTSVGSFKQTARAGAAVVSMNKVVYLFFGELKPGIRTPQIWKGKVD</sequence>
<dbReference type="PANTHER" id="PTHR23244">
    <property type="entry name" value="KELCH REPEAT DOMAIN"/>
    <property type="match status" value="1"/>
</dbReference>
<dbReference type="PANTHER" id="PTHR23244:SF471">
    <property type="entry name" value="GUANINE NUCLEOTIDE-BINDING PROTEIN SUBUNIT BETA 1-RELATED"/>
    <property type="match status" value="1"/>
</dbReference>
<feature type="chain" id="PRO_5047317694" evidence="1">
    <location>
        <begin position="20"/>
        <end position="400"/>
    </location>
</feature>
<dbReference type="InterPro" id="IPR015915">
    <property type="entry name" value="Kelch-typ_b-propeller"/>
</dbReference>
<gene>
    <name evidence="2" type="ORF">BSYN_17620</name>
</gene>
<dbReference type="InterPro" id="IPR056734">
    <property type="entry name" value="NANM"/>
</dbReference>
<dbReference type="Gene3D" id="2.120.10.80">
    <property type="entry name" value="Kelch-type beta propeller"/>
    <property type="match status" value="1"/>
</dbReference>
<dbReference type="NCBIfam" id="TIGR03548">
    <property type="entry name" value="mutarot_permut"/>
    <property type="match status" value="1"/>
</dbReference>
<dbReference type="Proteomes" id="UP001496674">
    <property type="component" value="Chromosome"/>
</dbReference>
<dbReference type="InterPro" id="IPR019937">
    <property type="entry name" value="Cycl-permuted_mutarotase"/>
</dbReference>
<name>A0ABM8IGP8_9BACE</name>
<evidence type="ECO:0000313" key="2">
    <source>
        <dbReference type="EMBL" id="BEG99497.1"/>
    </source>
</evidence>
<dbReference type="SUPFAM" id="SSF117281">
    <property type="entry name" value="Kelch motif"/>
    <property type="match status" value="1"/>
</dbReference>
<evidence type="ECO:0000256" key="1">
    <source>
        <dbReference type="SAM" id="SignalP"/>
    </source>
</evidence>
<dbReference type="EMBL" id="AP028055">
    <property type="protein sequence ID" value="BEG99497.1"/>
    <property type="molecule type" value="Genomic_DNA"/>
</dbReference>
<proteinExistence type="predicted"/>
<dbReference type="PROSITE" id="PS51257">
    <property type="entry name" value="PROKAR_LIPOPROTEIN"/>
    <property type="match status" value="1"/>
</dbReference>
<feature type="signal peptide" evidence="1">
    <location>
        <begin position="1"/>
        <end position="19"/>
    </location>
</feature>
<reference evidence="2 3" key="1">
    <citation type="submission" date="2023-04" db="EMBL/GenBank/DDBJ databases">
        <title>Draft genome sequence of acteroides sedimenti strain YN3PY1.</title>
        <authorList>
            <person name="Yoshida N."/>
        </authorList>
    </citation>
    <scope>NUCLEOTIDE SEQUENCE [LARGE SCALE GENOMIC DNA]</scope>
    <source>
        <strain evidence="2 3">YN3PY1</strain>
    </source>
</reference>
<dbReference type="RefSeq" id="WP_353330083.1">
    <property type="nucleotide sequence ID" value="NZ_AP028055.1"/>
</dbReference>
<dbReference type="Pfam" id="PF24996">
    <property type="entry name" value="NANM"/>
    <property type="match status" value="2"/>
</dbReference>
<keyword evidence="1" id="KW-0732">Signal</keyword>
<evidence type="ECO:0000313" key="3">
    <source>
        <dbReference type="Proteomes" id="UP001496674"/>
    </source>
</evidence>
<keyword evidence="3" id="KW-1185">Reference proteome</keyword>
<accession>A0ABM8IGP8</accession>
<protein>
    <submittedName>
        <fullName evidence="2">Mutarotase</fullName>
    </submittedName>
</protein>
<organism evidence="2 3">
    <name type="scientific">Bacteroides sedimenti</name>
    <dbReference type="NCBI Taxonomy" id="2136147"/>
    <lineage>
        <taxon>Bacteria</taxon>
        <taxon>Pseudomonadati</taxon>
        <taxon>Bacteroidota</taxon>
        <taxon>Bacteroidia</taxon>
        <taxon>Bacteroidales</taxon>
        <taxon>Bacteroidaceae</taxon>
        <taxon>Bacteroides</taxon>
    </lineage>
</organism>